<dbReference type="Pfam" id="PF05071">
    <property type="entry name" value="NDUFA12"/>
    <property type="match status" value="1"/>
</dbReference>
<proteinExistence type="inferred from homology"/>
<keyword evidence="2" id="KW-0249">Electron transport</keyword>
<dbReference type="PANTHER" id="PTHR12910:SF2">
    <property type="entry name" value="NADH DEHYDROGENASE [UBIQUINONE] 1 ALPHA SUBCOMPLEX SUBUNIT 12"/>
    <property type="match status" value="1"/>
</dbReference>
<comment type="function">
    <text evidence="2">Accessory subunit of the mitochondrial membrane respiratory chain NADH dehydrogenase (Complex I), that is believed not to be involved in catalysis. Complex I functions in the transfer of electrons from NADH to the respiratory chain. The immediate electron acceptor for the enzyme is believed to be ubiquinone.</text>
</comment>
<evidence type="ECO:0000313" key="4">
    <source>
        <dbReference type="Proteomes" id="UP000694865"/>
    </source>
</evidence>
<dbReference type="GeneID" id="100376669"/>
<protein>
    <recommendedName>
        <fullName evidence="2">NADH dehydrogenase [ubiquinone] 1 alpha subcomplex subunit 12</fullName>
    </recommendedName>
</protein>
<dbReference type="InterPro" id="IPR007763">
    <property type="entry name" value="NDUFA12"/>
</dbReference>
<comment type="similarity">
    <text evidence="1 2">Belongs to the complex I NDUFA12 subunit family.</text>
</comment>
<sequence length="142" mass="16753">MPLITYMRQCLKAWRVIQQNGGIGGSCWKILRGVDLRAGTLVGIDKYGNKYFKNDNYFVARNRWVEYSPTRYWDFDGSQIPPEWHRWIHQMTDDPPTEVPPVQRKFIWPHHKENLSGTPQRYVPSTTTRPKIESWQPPVPAK</sequence>
<keyword evidence="2" id="KW-0496">Mitochondrion</keyword>
<organism evidence="4 5">
    <name type="scientific">Saccoglossus kowalevskii</name>
    <name type="common">Acorn worm</name>
    <dbReference type="NCBI Taxonomy" id="10224"/>
    <lineage>
        <taxon>Eukaryota</taxon>
        <taxon>Metazoa</taxon>
        <taxon>Hemichordata</taxon>
        <taxon>Enteropneusta</taxon>
        <taxon>Harrimaniidae</taxon>
        <taxon>Saccoglossus</taxon>
    </lineage>
</organism>
<keyword evidence="4" id="KW-1185">Reference proteome</keyword>
<comment type="subunit">
    <text evidence="2">Complex I is composed of 45 different subunits.</text>
</comment>
<dbReference type="Proteomes" id="UP000694865">
    <property type="component" value="Unplaced"/>
</dbReference>
<name>A0ABM0GPT5_SACKO</name>
<feature type="region of interest" description="Disordered" evidence="3">
    <location>
        <begin position="114"/>
        <end position="142"/>
    </location>
</feature>
<evidence type="ECO:0000256" key="1">
    <source>
        <dbReference type="ARBA" id="ARBA00007355"/>
    </source>
</evidence>
<gene>
    <name evidence="5" type="primary">LOC100376669</name>
</gene>
<keyword evidence="2" id="KW-0679">Respiratory chain</keyword>
<keyword evidence="2" id="KW-0472">Membrane</keyword>
<dbReference type="RefSeq" id="XP_002734649.1">
    <property type="nucleotide sequence ID" value="XM_002734603.2"/>
</dbReference>
<keyword evidence="2" id="KW-0999">Mitochondrion inner membrane</keyword>
<comment type="subcellular location">
    <subcellularLocation>
        <location evidence="2">Mitochondrion inner membrane</location>
        <topology evidence="2">Peripheral membrane protein</topology>
        <orientation evidence="2">Matrix side</orientation>
    </subcellularLocation>
</comment>
<reference evidence="5" key="1">
    <citation type="submission" date="2025-08" db="UniProtKB">
        <authorList>
            <consortium name="RefSeq"/>
        </authorList>
    </citation>
    <scope>IDENTIFICATION</scope>
    <source>
        <tissue evidence="5">Testes</tissue>
    </source>
</reference>
<evidence type="ECO:0000313" key="5">
    <source>
        <dbReference type="RefSeq" id="XP_002734649.1"/>
    </source>
</evidence>
<evidence type="ECO:0000256" key="3">
    <source>
        <dbReference type="SAM" id="MobiDB-lite"/>
    </source>
</evidence>
<evidence type="ECO:0000256" key="2">
    <source>
        <dbReference type="RuleBase" id="RU363103"/>
    </source>
</evidence>
<dbReference type="PANTHER" id="PTHR12910">
    <property type="entry name" value="NADH-UBIQUINONE OXIDOREDUCTASE SUBUNIT B17.2"/>
    <property type="match status" value="1"/>
</dbReference>
<accession>A0ABM0GPT5</accession>
<keyword evidence="2" id="KW-0813">Transport</keyword>
<feature type="compositionally biased region" description="Polar residues" evidence="3">
    <location>
        <begin position="115"/>
        <end position="129"/>
    </location>
</feature>